<evidence type="ECO:0000259" key="10">
    <source>
        <dbReference type="Pfam" id="PF05644"/>
    </source>
</evidence>
<protein>
    <recommendedName>
        <fullName evidence="9">Mitochondrial fission factor</fullName>
    </recommendedName>
</protein>
<dbReference type="InterPro" id="IPR008518">
    <property type="entry name" value="Mff/Tango-11"/>
</dbReference>
<evidence type="ECO:0000313" key="11">
    <source>
        <dbReference type="EMBL" id="CAK8680991.1"/>
    </source>
</evidence>
<dbReference type="PANTHER" id="PTHR16501:SF6">
    <property type="entry name" value="TRANSPORT AND GOLGI ORGANIZATION PROTEIN 11"/>
    <property type="match status" value="1"/>
</dbReference>
<comment type="similarity">
    <text evidence="1 9">Belongs to the Tango11 family.</text>
</comment>
<reference evidence="11 12" key="1">
    <citation type="submission" date="2024-02" db="EMBL/GenBank/DDBJ databases">
        <authorList>
            <person name="Daric V."/>
            <person name="Darras S."/>
        </authorList>
    </citation>
    <scope>NUCLEOTIDE SEQUENCE [LARGE SCALE GENOMIC DNA]</scope>
</reference>
<keyword evidence="6 9" id="KW-0496">Mitochondrion</keyword>
<dbReference type="InterPro" id="IPR039433">
    <property type="entry name" value="Mff-like_dom"/>
</dbReference>
<name>A0ABP0FQR2_CLALP</name>
<evidence type="ECO:0000256" key="8">
    <source>
        <dbReference type="ARBA" id="ARBA00023140"/>
    </source>
</evidence>
<accession>A0ABP0FQR2</accession>
<evidence type="ECO:0000256" key="6">
    <source>
        <dbReference type="ARBA" id="ARBA00023128"/>
    </source>
</evidence>
<keyword evidence="4 9" id="KW-1133">Transmembrane helix</keyword>
<sequence length="284" mass="32282">MDIPSSTPELDNDPAVLQQLAYNSDFTENISNQMRVPDTLTVGSTENVGDGQINYNNSWGNPALKMEVPDRIVVSVGEQGVEYSEGKDLPSPTYPRRDFDQIPVSLRTPPRTLTLHDRNLEVMDVGNKTPDKNDDDESRTATLIRKSSLEYDAGTYVIGQTASAGESALNSRSMLENLQNESKKFYRDVITKLKRLSHSDGMDESECDERNAASEQLGLVEHSSSEELDDVAVMRKQIFKMHRRIAVLEKDHEARVRRDYCIYGITIAFWLVNGWFLYNHRRLY</sequence>
<feature type="domain" description="Mff-like" evidence="10">
    <location>
        <begin position="18"/>
        <end position="276"/>
    </location>
</feature>
<keyword evidence="12" id="KW-1185">Reference proteome</keyword>
<evidence type="ECO:0000256" key="4">
    <source>
        <dbReference type="ARBA" id="ARBA00022989"/>
    </source>
</evidence>
<evidence type="ECO:0000256" key="1">
    <source>
        <dbReference type="ARBA" id="ARBA00009806"/>
    </source>
</evidence>
<dbReference type="EMBL" id="CAWYQH010000079">
    <property type="protein sequence ID" value="CAK8680991.1"/>
    <property type="molecule type" value="Genomic_DNA"/>
</dbReference>
<organism evidence="11 12">
    <name type="scientific">Clavelina lepadiformis</name>
    <name type="common">Light-bulb sea squirt</name>
    <name type="synonym">Ascidia lepadiformis</name>
    <dbReference type="NCBI Taxonomy" id="159417"/>
    <lineage>
        <taxon>Eukaryota</taxon>
        <taxon>Metazoa</taxon>
        <taxon>Chordata</taxon>
        <taxon>Tunicata</taxon>
        <taxon>Ascidiacea</taxon>
        <taxon>Aplousobranchia</taxon>
        <taxon>Clavelinidae</taxon>
        <taxon>Clavelina</taxon>
    </lineage>
</organism>
<proteinExistence type="inferred from homology"/>
<dbReference type="Proteomes" id="UP001642483">
    <property type="component" value="Unassembled WGS sequence"/>
</dbReference>
<feature type="transmembrane region" description="Helical" evidence="9">
    <location>
        <begin position="260"/>
        <end position="278"/>
    </location>
</feature>
<keyword evidence="3 9" id="KW-1000">Mitochondrion outer membrane</keyword>
<keyword evidence="2 9" id="KW-0812">Transmembrane</keyword>
<evidence type="ECO:0000256" key="3">
    <source>
        <dbReference type="ARBA" id="ARBA00022787"/>
    </source>
</evidence>
<evidence type="ECO:0000256" key="9">
    <source>
        <dbReference type="RuleBase" id="RU368040"/>
    </source>
</evidence>
<comment type="function">
    <text evidence="9">Plays a role in mitochondrial and peroxisomal fission. Promotes the recruitment and association of the fission mediator dynamin-related protein 1 (DNM1L) to the mitochondrial surface.</text>
</comment>
<evidence type="ECO:0000313" key="12">
    <source>
        <dbReference type="Proteomes" id="UP001642483"/>
    </source>
</evidence>
<gene>
    <name evidence="11" type="ORF">CVLEPA_LOCUS11215</name>
</gene>
<keyword evidence="5" id="KW-0175">Coiled coil</keyword>
<dbReference type="PANTHER" id="PTHR16501">
    <property type="entry name" value="TRANSPORT AND GOLGI ORGANIZATION PROTEIN 11"/>
    <property type="match status" value="1"/>
</dbReference>
<comment type="caution">
    <text evidence="11">The sequence shown here is derived from an EMBL/GenBank/DDBJ whole genome shotgun (WGS) entry which is preliminary data.</text>
</comment>
<comment type="subcellular location">
    <subcellularLocation>
        <location evidence="9">Mitochondrion outer membrane</location>
        <topology evidence="9">Single-pass type IV membrane protein</topology>
    </subcellularLocation>
    <subcellularLocation>
        <location evidence="9">Peroxisome</location>
    </subcellularLocation>
</comment>
<evidence type="ECO:0000256" key="5">
    <source>
        <dbReference type="ARBA" id="ARBA00023054"/>
    </source>
</evidence>
<keyword evidence="8 9" id="KW-0576">Peroxisome</keyword>
<evidence type="ECO:0000256" key="2">
    <source>
        <dbReference type="ARBA" id="ARBA00022692"/>
    </source>
</evidence>
<keyword evidence="7 9" id="KW-0472">Membrane</keyword>
<evidence type="ECO:0000256" key="7">
    <source>
        <dbReference type="ARBA" id="ARBA00023136"/>
    </source>
</evidence>
<dbReference type="Pfam" id="PF05644">
    <property type="entry name" value="Miff"/>
    <property type="match status" value="1"/>
</dbReference>